<accession>A0A553HU29</accession>
<evidence type="ECO:0000256" key="1">
    <source>
        <dbReference type="ARBA" id="ARBA00022737"/>
    </source>
</evidence>
<dbReference type="STRING" id="2512241.A0A553HU29"/>
<feature type="region of interest" description="Disordered" evidence="2">
    <location>
        <begin position="960"/>
        <end position="1017"/>
    </location>
</feature>
<dbReference type="PANTHER" id="PTHR10039:SF14">
    <property type="entry name" value="NACHT DOMAIN-CONTAINING PROTEIN"/>
    <property type="match status" value="1"/>
</dbReference>
<dbReference type="Gene3D" id="3.40.50.300">
    <property type="entry name" value="P-loop containing nucleotide triphosphate hydrolases"/>
    <property type="match status" value="1"/>
</dbReference>
<dbReference type="Proteomes" id="UP000319160">
    <property type="component" value="Unassembled WGS sequence"/>
</dbReference>
<dbReference type="SUPFAM" id="SSF52540">
    <property type="entry name" value="P-loop containing nucleoside triphosphate hydrolases"/>
    <property type="match status" value="1"/>
</dbReference>
<gene>
    <name evidence="4" type="ORF">FHL15_007672</name>
</gene>
<dbReference type="InterPro" id="IPR056125">
    <property type="entry name" value="DUF7708"/>
</dbReference>
<dbReference type="InterPro" id="IPR027417">
    <property type="entry name" value="P-loop_NTPase"/>
</dbReference>
<feature type="compositionally biased region" description="Polar residues" evidence="2">
    <location>
        <begin position="996"/>
        <end position="1017"/>
    </location>
</feature>
<feature type="compositionally biased region" description="Low complexity" evidence="2">
    <location>
        <begin position="971"/>
        <end position="988"/>
    </location>
</feature>
<dbReference type="Pfam" id="PF24809">
    <property type="entry name" value="DUF7708"/>
    <property type="match status" value="1"/>
</dbReference>
<dbReference type="OrthoDB" id="7464126at2759"/>
<name>A0A553HU29_9PEZI</name>
<keyword evidence="1" id="KW-0677">Repeat</keyword>
<evidence type="ECO:0000259" key="3">
    <source>
        <dbReference type="PROSITE" id="PS00028"/>
    </source>
</evidence>
<dbReference type="SMART" id="SM00355">
    <property type="entry name" value="ZnF_C2H2"/>
    <property type="match status" value="2"/>
</dbReference>
<feature type="compositionally biased region" description="Low complexity" evidence="2">
    <location>
        <begin position="882"/>
        <end position="891"/>
    </location>
</feature>
<dbReference type="InterPro" id="IPR013087">
    <property type="entry name" value="Znf_C2H2_type"/>
</dbReference>
<evidence type="ECO:0000256" key="2">
    <source>
        <dbReference type="SAM" id="MobiDB-lite"/>
    </source>
</evidence>
<comment type="caution">
    <text evidence="4">The sequence shown here is derived from an EMBL/GenBank/DDBJ whole genome shotgun (WGS) entry which is preliminary data.</text>
</comment>
<dbReference type="EMBL" id="VFLP01000045">
    <property type="protein sequence ID" value="TRX91448.1"/>
    <property type="molecule type" value="Genomic_DNA"/>
</dbReference>
<evidence type="ECO:0000313" key="5">
    <source>
        <dbReference type="Proteomes" id="UP000319160"/>
    </source>
</evidence>
<dbReference type="InterPro" id="IPR056884">
    <property type="entry name" value="NPHP3-like_N"/>
</dbReference>
<dbReference type="AlphaFoldDB" id="A0A553HU29"/>
<reference evidence="5" key="1">
    <citation type="submission" date="2019-06" db="EMBL/GenBank/DDBJ databases">
        <title>Draft genome sequence of the griseofulvin-producing fungus Xylaria cubensis strain G536.</title>
        <authorList>
            <person name="Mead M.E."/>
            <person name="Raja H.A."/>
            <person name="Steenwyk J.L."/>
            <person name="Knowles S.L."/>
            <person name="Oberlies N.H."/>
            <person name="Rokas A."/>
        </authorList>
    </citation>
    <scope>NUCLEOTIDE SEQUENCE [LARGE SCALE GENOMIC DNA]</scope>
    <source>
        <strain evidence="5">G536</strain>
    </source>
</reference>
<protein>
    <recommendedName>
        <fullName evidence="3">C2H2-type domain-containing protein</fullName>
    </recommendedName>
</protein>
<feature type="domain" description="C2H2-type" evidence="3">
    <location>
        <begin position="794"/>
        <end position="816"/>
    </location>
</feature>
<dbReference type="Pfam" id="PF24883">
    <property type="entry name" value="NPHP3_N"/>
    <property type="match status" value="1"/>
</dbReference>
<feature type="region of interest" description="Disordered" evidence="2">
    <location>
        <begin position="871"/>
        <end position="891"/>
    </location>
</feature>
<dbReference type="PANTHER" id="PTHR10039">
    <property type="entry name" value="AMELOGENIN"/>
    <property type="match status" value="1"/>
</dbReference>
<keyword evidence="5" id="KW-1185">Reference proteome</keyword>
<dbReference type="PROSITE" id="PS00028">
    <property type="entry name" value="ZINC_FINGER_C2H2_1"/>
    <property type="match status" value="1"/>
</dbReference>
<evidence type="ECO:0000313" key="4">
    <source>
        <dbReference type="EMBL" id="TRX91448.1"/>
    </source>
</evidence>
<proteinExistence type="predicted"/>
<organism evidence="4 5">
    <name type="scientific">Xylaria flabelliformis</name>
    <dbReference type="NCBI Taxonomy" id="2512241"/>
    <lineage>
        <taxon>Eukaryota</taxon>
        <taxon>Fungi</taxon>
        <taxon>Dikarya</taxon>
        <taxon>Ascomycota</taxon>
        <taxon>Pezizomycotina</taxon>
        <taxon>Sordariomycetes</taxon>
        <taxon>Xylariomycetidae</taxon>
        <taxon>Xylariales</taxon>
        <taxon>Xylariaceae</taxon>
        <taxon>Xylaria</taxon>
    </lineage>
</organism>
<sequence>MPLRQRDPATAKAQRTVEAAFHELEKHVSPADSVGFESVTLDDVRKTALDIENQLAARQSLRNMRRLEPLFTGLKYYSKAIEVLCNGTPYLPWLWAPLSMILKISSDYTEAFEQIVKAYSRIGESLTRFEVLQQSFHQNPAFQQTLTIFYSDILEFHKEAYKSVRRSSWKLLFLTSWGRFQGRFDNIIDSLKHHEDQLDREANAYNIAEAKNMRESLHEWRQESLAKANREEKEQNARQLQAVCSWLRVNDADQIVLYDQVSAEASRHPGTCSWILTQATIAGWLSGQRNNPFVWLQGNPGCGKSVISSQIVNFLNAKSSIVVSHFCSSSYASSTQYDEVLKSLLFQIIRHSGPMTAYVYEQYAGKKVASIMILEQLLQLATLALSDDLDGTQTIYIILDGLDDLDIDKQKRFLTLINRISRDSLARPSSAACKFMVASRATHLIKDCLRKKTTVSLSDEKHKLTEAIARYSEQRLKTHRSRFAELYLQDSDLVSIARQISRKADGMFLWARYERVLTQTITRFDTRSIDRLRTIFGWIAFGRRPLRRAEFRSALSYCAGVTSVEELPPSHLFDMCSPLVEERPDSGFWFIHVSVREYLQTSESVVKINQDHAYLEHAIATSTCISSGLDVFRPSYASHDRSIRVFRGLHGFHVFAHEHWIDCILHALSLRDTGEEMLYLFSILSEISQKLTAPKISSNSQNESIAVSEPRLEPLRRLPPLFQTAKEFLLARNQKMASHVNSNDVMLEIITLRDILDNYQITLRECLSMQEFQGITAEELAQFRLDHSRAAFICRFSSCSEGFETDAQRVDHEISHATPLKCPFPSCQYPHFSTEQALRRHKRECHDHIVDKSKMKSIRRVKDFTRANPHSLTKEAQPLQPPNQSQPSVPLLRPENMRTIQYLSPSERQRYEEGLQTLWTKIDNNPPESSEHLQAKQKVAEFSRMVMNKIRTLHARHIGIAGSQQPPNPKTQTQAHTQAQAQVQAQAQSRQPPSPNSLAASSVPSAVGQNNASSPNISNFSREQLASLRRQNSAFELLSGSTGIPYQMQQALYGRRKRQREGQRTEADQMSLSTESRLELLEQQNKKRLMMGAGYLWPLSEALDSTLEADIYNAIT</sequence>